<dbReference type="RefSeq" id="WP_003962029.1">
    <property type="nucleotide sequence ID" value="NZ_CM000913.1"/>
</dbReference>
<gene>
    <name evidence="2" type="ORF">SCLAV_4565</name>
</gene>
<dbReference type="EMBL" id="CM000913">
    <property type="protein sequence ID" value="EFG09637.1"/>
    <property type="molecule type" value="Genomic_DNA"/>
</dbReference>
<evidence type="ECO:0000259" key="1">
    <source>
        <dbReference type="Pfam" id="PF12680"/>
    </source>
</evidence>
<dbReference type="Proteomes" id="UP000002357">
    <property type="component" value="Chromosome"/>
</dbReference>
<evidence type="ECO:0000313" key="3">
    <source>
        <dbReference type="Proteomes" id="UP000002357"/>
    </source>
</evidence>
<dbReference type="SUPFAM" id="SSF54427">
    <property type="entry name" value="NTF2-like"/>
    <property type="match status" value="1"/>
</dbReference>
<dbReference type="STRING" id="1901.BB341_06090"/>
<name>E2Q923_STRCL</name>
<sequence>MDTHAVLGTEQEHHLATEVTRATAEEFLGRLQEGDPERIAALFAERVDWLIAENPAVPWIRPRRTRADVADHFRELAEGQQGDPAGTAIEALLTDGTEALFSGVLAGRVRSTGRYFSSPFAIRLSVVDGLIVRFRVYEDSLAIAAACAPGV</sequence>
<keyword evidence="3" id="KW-1185">Reference proteome</keyword>
<dbReference type="KEGG" id="sclf:BB341_06090"/>
<dbReference type="OrthoDB" id="8722217at2"/>
<dbReference type="eggNOG" id="COG3631">
    <property type="taxonomic scope" value="Bacteria"/>
</dbReference>
<organism evidence="2 3">
    <name type="scientific">Streptomyces clavuligerus</name>
    <dbReference type="NCBI Taxonomy" id="1901"/>
    <lineage>
        <taxon>Bacteria</taxon>
        <taxon>Bacillati</taxon>
        <taxon>Actinomycetota</taxon>
        <taxon>Actinomycetes</taxon>
        <taxon>Kitasatosporales</taxon>
        <taxon>Streptomycetaceae</taxon>
        <taxon>Streptomyces</taxon>
    </lineage>
</organism>
<reference evidence="2 3" key="1">
    <citation type="journal article" date="2010" name="Genome Biol. Evol.">
        <title>The sequence of a 1.8-mb bacterial linear plasmid reveals a rich evolutionary reservoir of secondary metabolic pathways.</title>
        <authorList>
            <person name="Medema M.H."/>
            <person name="Trefzer A."/>
            <person name="Kovalchuk A."/>
            <person name="van den Berg M."/>
            <person name="Mueller U."/>
            <person name="Heijne W."/>
            <person name="Wu L."/>
            <person name="Alam M.T."/>
            <person name="Ronning C.M."/>
            <person name="Nierman W.C."/>
            <person name="Bovenberg R.A.L."/>
            <person name="Breitling R."/>
            <person name="Takano E."/>
        </authorList>
    </citation>
    <scope>NUCLEOTIDE SEQUENCE [LARGE SCALE GENOMIC DNA]</scope>
    <source>
        <strain evidence="3">ATCC 27064 / DSM 738 / JCM 4710 / NBRC 13307 / NCIMB 12785 / NRRL 3585 / VKM Ac-602</strain>
    </source>
</reference>
<dbReference type="GO" id="GO:0016853">
    <property type="term" value="F:isomerase activity"/>
    <property type="evidence" value="ECO:0007669"/>
    <property type="project" value="UniProtKB-KW"/>
</dbReference>
<dbReference type="Pfam" id="PF12680">
    <property type="entry name" value="SnoaL_2"/>
    <property type="match status" value="1"/>
</dbReference>
<keyword evidence="2" id="KW-0413">Isomerase</keyword>
<accession>E2Q923</accession>
<proteinExistence type="predicted"/>
<evidence type="ECO:0000313" key="2">
    <source>
        <dbReference type="EMBL" id="EFG09637.1"/>
    </source>
</evidence>
<protein>
    <submittedName>
        <fullName evidence="2">Ketosteroid isomerase-like protein</fullName>
    </submittedName>
</protein>
<dbReference type="GeneID" id="93728982"/>
<dbReference type="InterPro" id="IPR037401">
    <property type="entry name" value="SnoaL-like"/>
</dbReference>
<dbReference type="Gene3D" id="3.10.450.50">
    <property type="match status" value="1"/>
</dbReference>
<dbReference type="InterPro" id="IPR032710">
    <property type="entry name" value="NTF2-like_dom_sf"/>
</dbReference>
<dbReference type="AlphaFoldDB" id="E2Q923"/>
<feature type="domain" description="SnoaL-like" evidence="1">
    <location>
        <begin position="25"/>
        <end position="133"/>
    </location>
</feature>